<dbReference type="EMBL" id="QXNI01000049">
    <property type="protein sequence ID" value="THA08176.1"/>
    <property type="molecule type" value="Genomic_DNA"/>
</dbReference>
<dbReference type="RefSeq" id="WP_077658527.1">
    <property type="nucleotide sequence ID" value="NZ_CAJUGY010000012.1"/>
</dbReference>
<dbReference type="SUPFAM" id="SSF47413">
    <property type="entry name" value="lambda repressor-like DNA-binding domains"/>
    <property type="match status" value="1"/>
</dbReference>
<comment type="caution">
    <text evidence="1">The sequence shown here is derived from an EMBL/GenBank/DDBJ whole genome shotgun (WGS) entry which is preliminary data.</text>
</comment>
<reference evidence="3 4" key="1">
    <citation type="journal article" date="2019" name="Vet. Microbiol.">
        <title>Development of multi locus sequence typing (MLST) of Rodentibacter pneumotropicus.</title>
        <authorList>
            <person name="Adhikary S."/>
            <person name="Bisgaard M."/>
            <person name="Boot R."/>
            <person name="Benga L."/>
            <person name="Nicklas W."/>
            <person name="Christensen H."/>
        </authorList>
    </citation>
    <scope>NUCLEOTIDE SEQUENCE [LARGE SCALE GENOMIC DNA]</scope>
    <source>
        <strain evidence="2 4">1596_07</strain>
        <strain evidence="1 3">Ac84</strain>
    </source>
</reference>
<dbReference type="Proteomes" id="UP000310576">
    <property type="component" value="Unassembled WGS sequence"/>
</dbReference>
<dbReference type="Pfam" id="PF15943">
    <property type="entry name" value="YdaS_toxin"/>
    <property type="match status" value="1"/>
</dbReference>
<evidence type="ECO:0000313" key="2">
    <source>
        <dbReference type="EMBL" id="THA17290.1"/>
    </source>
</evidence>
<name>A0A4V3SQP8_9PAST</name>
<dbReference type="Gene3D" id="1.10.260.40">
    <property type="entry name" value="lambda repressor-like DNA-binding domains"/>
    <property type="match status" value="1"/>
</dbReference>
<dbReference type="AlphaFoldDB" id="A0A4V3SQP8"/>
<protein>
    <submittedName>
        <fullName evidence="1">Cro/Cl family transcriptional regulator</fullName>
    </submittedName>
</protein>
<sequence length="83" mass="9185">MNSGVIAATKICGSQAIVAKACDVSQPTVFKWRSGANMDVKYIPPILQATNFEVNPTELRPDVDWQTIYDGLRKVFEKKAKAL</sequence>
<dbReference type="GO" id="GO:0003677">
    <property type="term" value="F:DNA binding"/>
    <property type="evidence" value="ECO:0007669"/>
    <property type="project" value="InterPro"/>
</dbReference>
<dbReference type="Proteomes" id="UP000306758">
    <property type="component" value="Unassembled WGS sequence"/>
</dbReference>
<gene>
    <name evidence="2" type="ORF">D3M76_01925</name>
    <name evidence="1" type="ORF">D3M78_08155</name>
</gene>
<accession>A0A4V3SQP8</accession>
<dbReference type="InterPro" id="IPR010982">
    <property type="entry name" value="Lambda_DNA-bd_dom_sf"/>
</dbReference>
<proteinExistence type="predicted"/>
<evidence type="ECO:0000313" key="3">
    <source>
        <dbReference type="Proteomes" id="UP000306758"/>
    </source>
</evidence>
<evidence type="ECO:0000313" key="4">
    <source>
        <dbReference type="Proteomes" id="UP000310576"/>
    </source>
</evidence>
<dbReference type="InterPro" id="IPR031856">
    <property type="entry name" value="YdaS_toxin-like"/>
</dbReference>
<dbReference type="EMBL" id="QXNG01000016">
    <property type="protein sequence ID" value="THA17290.1"/>
    <property type="molecule type" value="Genomic_DNA"/>
</dbReference>
<organism evidence="1 3">
    <name type="scientific">Rodentibacter pneumotropicus</name>
    <dbReference type="NCBI Taxonomy" id="758"/>
    <lineage>
        <taxon>Bacteria</taxon>
        <taxon>Pseudomonadati</taxon>
        <taxon>Pseudomonadota</taxon>
        <taxon>Gammaproteobacteria</taxon>
        <taxon>Pasteurellales</taxon>
        <taxon>Pasteurellaceae</taxon>
        <taxon>Rodentibacter</taxon>
    </lineage>
</organism>
<evidence type="ECO:0000313" key="1">
    <source>
        <dbReference type="EMBL" id="THA08176.1"/>
    </source>
</evidence>